<proteinExistence type="predicted"/>
<evidence type="ECO:0000313" key="1">
    <source>
        <dbReference type="EMBL" id="NMC61594.1"/>
    </source>
</evidence>
<accession>A0A7X9FP29</accession>
<dbReference type="AlphaFoldDB" id="A0A7X9FP29"/>
<organism evidence="1 2">
    <name type="scientific">SAR324 cluster bacterium</name>
    <dbReference type="NCBI Taxonomy" id="2024889"/>
    <lineage>
        <taxon>Bacteria</taxon>
        <taxon>Deltaproteobacteria</taxon>
        <taxon>SAR324 cluster</taxon>
    </lineage>
</organism>
<dbReference type="Pfam" id="PF13146">
    <property type="entry name" value="TRL"/>
    <property type="match status" value="1"/>
</dbReference>
<dbReference type="PROSITE" id="PS51257">
    <property type="entry name" value="PROKAR_LIPOPROTEIN"/>
    <property type="match status" value="1"/>
</dbReference>
<dbReference type="Proteomes" id="UP000524246">
    <property type="component" value="Unassembled WGS sequence"/>
</dbReference>
<gene>
    <name evidence="1" type="ORF">GYA55_00345</name>
</gene>
<dbReference type="InterPro" id="IPR025113">
    <property type="entry name" value="TRL-like"/>
</dbReference>
<dbReference type="EMBL" id="JAAZON010000012">
    <property type="protein sequence ID" value="NMC61594.1"/>
    <property type="molecule type" value="Genomic_DNA"/>
</dbReference>
<comment type="caution">
    <text evidence="1">The sequence shown here is derived from an EMBL/GenBank/DDBJ whole genome shotgun (WGS) entry which is preliminary data.</text>
</comment>
<reference evidence="1 2" key="1">
    <citation type="journal article" date="2020" name="Biotechnol. Biofuels">
        <title>New insights from the biogas microbiome by comprehensive genome-resolved metagenomics of nearly 1600 species originating from multiple anaerobic digesters.</title>
        <authorList>
            <person name="Campanaro S."/>
            <person name="Treu L."/>
            <person name="Rodriguez-R L.M."/>
            <person name="Kovalovszki A."/>
            <person name="Ziels R.M."/>
            <person name="Maus I."/>
            <person name="Zhu X."/>
            <person name="Kougias P.G."/>
            <person name="Basile A."/>
            <person name="Luo G."/>
            <person name="Schluter A."/>
            <person name="Konstantinidis K.T."/>
            <person name="Angelidaki I."/>
        </authorList>
    </citation>
    <scope>NUCLEOTIDE SEQUENCE [LARGE SCALE GENOMIC DNA]</scope>
    <source>
        <strain evidence="1">AS27yjCOA_65</strain>
    </source>
</reference>
<evidence type="ECO:0000313" key="2">
    <source>
        <dbReference type="Proteomes" id="UP000524246"/>
    </source>
</evidence>
<protein>
    <submittedName>
        <fullName evidence="1">TRL-like protein family</fullName>
    </submittedName>
</protein>
<name>A0A7X9FP29_9DELT</name>
<sequence length="111" mass="11421">MRPLLVSFLIIALFSLGGCAGLGASAQHVPGFLFSETRIPAWDLTTATSADAAAKVGKATCTSILGIYATGDCSIAAAKKNGGISEVSYADFEVNNLLGIYAQYTTIVSGR</sequence>